<gene>
    <name evidence="2" type="ORF">SAMN05216412_1112</name>
</gene>
<feature type="region of interest" description="Disordered" evidence="1">
    <location>
        <begin position="79"/>
        <end position="161"/>
    </location>
</feature>
<feature type="compositionally biased region" description="Polar residues" evidence="1">
    <location>
        <begin position="137"/>
        <end position="146"/>
    </location>
</feature>
<feature type="compositionally biased region" description="Pro residues" evidence="1">
    <location>
        <begin position="100"/>
        <end position="109"/>
    </location>
</feature>
<name>A0A1I0FYL1_9PROT</name>
<protein>
    <recommendedName>
        <fullName evidence="4">DUF5132 domain-containing protein</fullName>
    </recommendedName>
</protein>
<evidence type="ECO:0008006" key="4">
    <source>
        <dbReference type="Google" id="ProtNLM"/>
    </source>
</evidence>
<dbReference type="Pfam" id="PF17195">
    <property type="entry name" value="DUF5132"/>
    <property type="match status" value="1"/>
</dbReference>
<evidence type="ECO:0000313" key="3">
    <source>
        <dbReference type="Proteomes" id="UP000183339"/>
    </source>
</evidence>
<feature type="compositionally biased region" description="Low complexity" evidence="1">
    <location>
        <begin position="85"/>
        <end position="97"/>
    </location>
</feature>
<dbReference type="RefSeq" id="WP_081355816.1">
    <property type="nucleotide sequence ID" value="NZ_FOHI01000011.1"/>
</dbReference>
<evidence type="ECO:0000256" key="1">
    <source>
        <dbReference type="SAM" id="MobiDB-lite"/>
    </source>
</evidence>
<accession>A0A1I0FYL1</accession>
<evidence type="ECO:0000313" key="2">
    <source>
        <dbReference type="EMBL" id="SET63650.1"/>
    </source>
</evidence>
<dbReference type="EMBL" id="FOHI01000011">
    <property type="protein sequence ID" value="SET63650.1"/>
    <property type="molecule type" value="Genomic_DNA"/>
</dbReference>
<dbReference type="OrthoDB" id="465439at2"/>
<dbReference type="Proteomes" id="UP000183339">
    <property type="component" value="Unassembled WGS sequence"/>
</dbReference>
<feature type="compositionally biased region" description="Low complexity" evidence="1">
    <location>
        <begin position="110"/>
        <end position="125"/>
    </location>
</feature>
<organism evidence="2 3">
    <name type="scientific">Nitrosospira multiformis</name>
    <dbReference type="NCBI Taxonomy" id="1231"/>
    <lineage>
        <taxon>Bacteria</taxon>
        <taxon>Pseudomonadati</taxon>
        <taxon>Pseudomonadota</taxon>
        <taxon>Betaproteobacteria</taxon>
        <taxon>Nitrosomonadales</taxon>
        <taxon>Nitrosomonadaceae</taxon>
        <taxon>Nitrosospira</taxon>
    </lineage>
</organism>
<dbReference type="AlphaFoldDB" id="A0A1I0FYL1"/>
<sequence>MASENFKSNLITGLAAGVGATLLAPVLLPFLASLVRPATKAAIKGSVLLYEKGRESFAELSETVDDLVAEVKSEMEAGAVEDEAVGASAAQAGSAQGRTAPPPPQPRPDSGPSQSSATPAASPPGEADKAPEGLLTQPATQANQGSQRHEGAQGRPPTKGE</sequence>
<dbReference type="InterPro" id="IPR033456">
    <property type="entry name" value="DUF5132"/>
</dbReference>
<proteinExistence type="predicted"/>
<reference evidence="2 3" key="1">
    <citation type="submission" date="2016-10" db="EMBL/GenBank/DDBJ databases">
        <authorList>
            <person name="de Groot N.N."/>
        </authorList>
    </citation>
    <scope>NUCLEOTIDE SEQUENCE [LARGE SCALE GENOMIC DNA]</scope>
    <source>
        <strain evidence="2 3">Nl7</strain>
    </source>
</reference>
<feature type="compositionally biased region" description="Basic and acidic residues" evidence="1">
    <location>
        <begin position="147"/>
        <end position="161"/>
    </location>
</feature>